<keyword evidence="2" id="KW-1185">Reference proteome</keyword>
<dbReference type="RefSeq" id="XP_065650356.1">
    <property type="nucleotide sequence ID" value="XM_065794284.1"/>
</dbReference>
<gene>
    <name evidence="3" type="primary">LOC136078512</name>
</gene>
<dbReference type="Proteomes" id="UP001652625">
    <property type="component" value="Chromosome 03"/>
</dbReference>
<evidence type="ECO:0000259" key="1">
    <source>
        <dbReference type="Pfam" id="PF13843"/>
    </source>
</evidence>
<sequence>MFPRNRFEAVYHTMLHVAPSQESHAKEKIETFMKNLIANYRKAFYPHEDVPVDETVIKFKGRWKNKQYNPSKPSKYHIKTFSLCDSATGYAFNILTYFRSDTSYNSDTYGMGQPEKMFEYLLKPLGKGHHIFADKYYTTHSLISYLTSKSFHYTGTLQTNRKNFPVIIKFRNGCRMKHLQTNYYRSESGITYLATELVQWQDKKAKKMVVAVSTKFSKNVVAVSSRCKGVREIPDIVHRYNLSMNGCDRLDQSVSYYSNLGRKIVKWWKRIFNWLIEVTQANSYILYLLTCPHNSKRITLKKFKENLIEELVSSCITMMPDNSTLLKELHKFQIQS</sequence>
<dbReference type="InterPro" id="IPR029526">
    <property type="entry name" value="PGBD"/>
</dbReference>
<dbReference type="GeneID" id="136078512"/>
<dbReference type="PANTHER" id="PTHR46599">
    <property type="entry name" value="PIGGYBAC TRANSPOSABLE ELEMENT-DERIVED PROTEIN 4"/>
    <property type="match status" value="1"/>
</dbReference>
<reference evidence="3" key="1">
    <citation type="submission" date="2025-08" db="UniProtKB">
        <authorList>
            <consortium name="RefSeq"/>
        </authorList>
    </citation>
    <scope>IDENTIFICATION</scope>
</reference>
<dbReference type="Pfam" id="PF13843">
    <property type="entry name" value="DDE_Tnp_1_7"/>
    <property type="match status" value="1"/>
</dbReference>
<dbReference type="PANTHER" id="PTHR46599:SF3">
    <property type="entry name" value="PIGGYBAC TRANSPOSABLE ELEMENT-DERIVED PROTEIN 4"/>
    <property type="match status" value="1"/>
</dbReference>
<evidence type="ECO:0000313" key="2">
    <source>
        <dbReference type="Proteomes" id="UP001652625"/>
    </source>
</evidence>
<accession>A0ABM4BMQ2</accession>
<evidence type="ECO:0000313" key="3">
    <source>
        <dbReference type="RefSeq" id="XP_065650356.1"/>
    </source>
</evidence>
<protein>
    <submittedName>
        <fullName evidence="3">PiggyBac transposable element-derived protein 4-like</fullName>
    </submittedName>
</protein>
<name>A0ABM4BMQ2_HYDVU</name>
<feature type="domain" description="PiggyBac transposable element-derived protein" evidence="1">
    <location>
        <begin position="2"/>
        <end position="284"/>
    </location>
</feature>
<organism evidence="2 3">
    <name type="scientific">Hydra vulgaris</name>
    <name type="common">Hydra</name>
    <name type="synonym">Hydra attenuata</name>
    <dbReference type="NCBI Taxonomy" id="6087"/>
    <lineage>
        <taxon>Eukaryota</taxon>
        <taxon>Metazoa</taxon>
        <taxon>Cnidaria</taxon>
        <taxon>Hydrozoa</taxon>
        <taxon>Hydroidolina</taxon>
        <taxon>Anthoathecata</taxon>
        <taxon>Aplanulata</taxon>
        <taxon>Hydridae</taxon>
        <taxon>Hydra</taxon>
    </lineage>
</organism>
<proteinExistence type="predicted"/>